<gene>
    <name evidence="2" type="ORF">AVDCRST_MAG06-1574</name>
</gene>
<protein>
    <submittedName>
        <fullName evidence="2">UspA</fullName>
    </submittedName>
</protein>
<feature type="compositionally biased region" description="Basic and acidic residues" evidence="1">
    <location>
        <begin position="22"/>
        <end position="31"/>
    </location>
</feature>
<feature type="compositionally biased region" description="Basic and acidic residues" evidence="1">
    <location>
        <begin position="89"/>
        <end position="100"/>
    </location>
</feature>
<evidence type="ECO:0000256" key="1">
    <source>
        <dbReference type="SAM" id="MobiDB-lite"/>
    </source>
</evidence>
<proteinExistence type="predicted"/>
<evidence type="ECO:0000313" key="2">
    <source>
        <dbReference type="EMBL" id="CAA9390851.1"/>
    </source>
</evidence>
<name>A0A6J4NQG2_9ACTN</name>
<dbReference type="AlphaFoldDB" id="A0A6J4NQG2"/>
<reference evidence="2" key="1">
    <citation type="submission" date="2020-02" db="EMBL/GenBank/DDBJ databases">
        <authorList>
            <person name="Meier V. D."/>
        </authorList>
    </citation>
    <scope>NUCLEOTIDE SEQUENCE</scope>
    <source>
        <strain evidence="2">AVDCRST_MAG06</strain>
    </source>
</reference>
<feature type="compositionally biased region" description="Basic residues" evidence="1">
    <location>
        <begin position="79"/>
        <end position="88"/>
    </location>
</feature>
<feature type="non-terminal residue" evidence="2">
    <location>
        <position position="1"/>
    </location>
</feature>
<accession>A0A6J4NQG2</accession>
<feature type="region of interest" description="Disordered" evidence="1">
    <location>
        <begin position="14"/>
        <end position="133"/>
    </location>
</feature>
<dbReference type="EMBL" id="CADCUP010000108">
    <property type="protein sequence ID" value="CAA9390851.1"/>
    <property type="molecule type" value="Genomic_DNA"/>
</dbReference>
<sequence>GDCRGGLCSEARGRCRARHRDRRGEAARCEAGRGQLPPGRHGVRRPRGAPGRVGDGRRPQPSRQVGRRLRPAPDGAWLRARRGPHQHRRDQLRGAHRDRPAPPVAGGQAHPGQQRPAHPARRSLPGAGGQGGL</sequence>
<organism evidence="2">
    <name type="scientific">uncultured Nocardioides sp</name>
    <dbReference type="NCBI Taxonomy" id="198441"/>
    <lineage>
        <taxon>Bacteria</taxon>
        <taxon>Bacillati</taxon>
        <taxon>Actinomycetota</taxon>
        <taxon>Actinomycetes</taxon>
        <taxon>Propionibacteriales</taxon>
        <taxon>Nocardioidaceae</taxon>
        <taxon>Nocardioides</taxon>
        <taxon>environmental samples</taxon>
    </lineage>
</organism>
<feature type="non-terminal residue" evidence="2">
    <location>
        <position position="133"/>
    </location>
</feature>